<dbReference type="RefSeq" id="WP_075706184.1">
    <property type="nucleotide sequence ID" value="NZ_MJMJ01000001.1"/>
</dbReference>
<proteinExistence type="predicted"/>
<dbReference type="AlphaFoldDB" id="A0A1Q9HRT1"/>
<comment type="caution">
    <text evidence="1">The sequence shown here is derived from an EMBL/GenBank/DDBJ whole genome shotgun (WGS) entry which is preliminary data.</text>
</comment>
<name>A0A1Q9HRT1_9VIBR</name>
<protein>
    <submittedName>
        <fullName evidence="1">Uncharacterized protein</fullName>
    </submittedName>
</protein>
<evidence type="ECO:0000313" key="2">
    <source>
        <dbReference type="Proteomes" id="UP000186313"/>
    </source>
</evidence>
<dbReference type="Proteomes" id="UP000186313">
    <property type="component" value="Unassembled WGS sequence"/>
</dbReference>
<dbReference type="EMBL" id="MJMJ01000001">
    <property type="protein sequence ID" value="OLQ93551.1"/>
    <property type="molecule type" value="Genomic_DNA"/>
</dbReference>
<gene>
    <name evidence="1" type="ORF">BIY22_03400</name>
</gene>
<sequence length="307" mass="33586">MSLNTLFHFKKLDEGMVGGDFGSPEDIASGNASGAITYKGPDVLGVDDERKKELETLVAQKARDRADTAIDKYLQKKSKDPNKLSRAEISKILKFFSSYTGIAEQYFLKPIADVLTNPREAEVNELQEMSLNEMGVGNIDAPNADFLHYSRNPQTQAYIRDLEHGLTNSGIALGHRGRVGDVQYSPDEIIDMVISDKLKHSVTGNSSQAAAAMHRAMLSAVANADKMEKEDPSTFDGLQKLIKHSFMKDDVATITDDGDRNKIKNTVDAISGHEYMVKQTLAALQQHSDSIPAGIKSHEDSNPGFGA</sequence>
<reference evidence="1 2" key="1">
    <citation type="submission" date="2016-09" db="EMBL/GenBank/DDBJ databases">
        <title>Genomic Taxonomy of the Vibrionaceae.</title>
        <authorList>
            <person name="Gonzalez-Castillo A."/>
            <person name="Gomez-Gil B."/>
            <person name="Enciso-Ibarra K."/>
        </authorList>
    </citation>
    <scope>NUCLEOTIDE SEQUENCE [LARGE SCALE GENOMIC DNA]</scope>
    <source>
        <strain evidence="1 2">CAIM 703</strain>
    </source>
</reference>
<dbReference type="STRING" id="1381081.BIY22_03400"/>
<accession>A0A1Q9HRT1</accession>
<organism evidence="1 2">
    <name type="scientific">Vibrio panuliri</name>
    <dbReference type="NCBI Taxonomy" id="1381081"/>
    <lineage>
        <taxon>Bacteria</taxon>
        <taxon>Pseudomonadati</taxon>
        <taxon>Pseudomonadota</taxon>
        <taxon>Gammaproteobacteria</taxon>
        <taxon>Vibrionales</taxon>
        <taxon>Vibrionaceae</taxon>
        <taxon>Vibrio</taxon>
    </lineage>
</organism>
<evidence type="ECO:0000313" key="1">
    <source>
        <dbReference type="EMBL" id="OLQ93551.1"/>
    </source>
</evidence>